<reference evidence="5 6" key="2">
    <citation type="submission" date="2019-04" db="EMBL/GenBank/DDBJ databases">
        <authorList>
            <person name="Yang S."/>
            <person name="Wei W."/>
        </authorList>
    </citation>
    <scope>NUCLEOTIDE SEQUENCE [LARGE SCALE GENOMIC DNA]</scope>
    <source>
        <strain evidence="6">ZP60</strain>
    </source>
</reference>
<dbReference type="AlphaFoldDB" id="A0A4D6KIH9"/>
<dbReference type="PANTHER" id="PTHR34236">
    <property type="entry name" value="DIMETHYL SULFOXIDE REDUCTASE TRANSCRIPTIONAL ACTIVATOR"/>
    <property type="match status" value="1"/>
</dbReference>
<feature type="domain" description="Bacterioopsin transcriptional activator GAF and HTH associated" evidence="4">
    <location>
        <begin position="6"/>
        <end position="149"/>
    </location>
</feature>
<keyword evidence="2" id="KW-0804">Transcription</keyword>
<sequence length="238" mass="25963">MDTERATVELKFELRDPEHFLVAMSDELDCRVVNEDVIHRDDGDVLRYYTVAATPSETKRVAQSLPGVRSTRIVRSDGDTCLLEVVADSEECIHCTLATVHAVVRRSVADGGTGMVVVEVSHDADPSTVVDAVVRRHAGATLLSKWHRDDADLVAVTGAVGAERYLSSLTTKQRDAVRAAVQSGYLAWPRRSSASDCAAALGISQPTFSQHLYRGLEVLLLELFEVPDDEHDSVPASH</sequence>
<dbReference type="Pfam" id="PF04967">
    <property type="entry name" value="HTH_10"/>
    <property type="match status" value="1"/>
</dbReference>
<keyword evidence="1" id="KW-0805">Transcription regulation</keyword>
<accession>A0A4D6KIH9</accession>
<name>A0A4D6KIH9_9EURY</name>
<reference evidence="5 6" key="1">
    <citation type="submission" date="2019-04" db="EMBL/GenBank/DDBJ databases">
        <title>Complete genome sequence of Arthrobacter sp. ZXY-2 associated with effective atrazine degradation and salt adaptation.</title>
        <authorList>
            <person name="Zhao X."/>
        </authorList>
    </citation>
    <scope>NUCLEOTIDE SEQUENCE [LARGE SCALE GENOMIC DNA]</scope>
    <source>
        <strain evidence="6">ZP60</strain>
    </source>
</reference>
<dbReference type="EMBL" id="CP039375">
    <property type="protein sequence ID" value="QCD65921.1"/>
    <property type="molecule type" value="Genomic_DNA"/>
</dbReference>
<organism evidence="5 6">
    <name type="scientific">Halomicrobium mukohataei</name>
    <dbReference type="NCBI Taxonomy" id="57705"/>
    <lineage>
        <taxon>Archaea</taxon>
        <taxon>Methanobacteriati</taxon>
        <taxon>Methanobacteriota</taxon>
        <taxon>Stenosarchaea group</taxon>
        <taxon>Halobacteria</taxon>
        <taxon>Halobacteriales</taxon>
        <taxon>Haloarculaceae</taxon>
        <taxon>Halomicrobium</taxon>
    </lineage>
</organism>
<evidence type="ECO:0000313" key="6">
    <source>
        <dbReference type="Proteomes" id="UP000297053"/>
    </source>
</evidence>
<dbReference type="Proteomes" id="UP000297053">
    <property type="component" value="Chromosome"/>
</dbReference>
<dbReference type="PANTHER" id="PTHR34236:SF1">
    <property type="entry name" value="DIMETHYL SULFOXIDE REDUCTASE TRANSCRIPTIONAL ACTIVATOR"/>
    <property type="match status" value="1"/>
</dbReference>
<evidence type="ECO:0000259" key="3">
    <source>
        <dbReference type="Pfam" id="PF04967"/>
    </source>
</evidence>
<evidence type="ECO:0000259" key="4">
    <source>
        <dbReference type="Pfam" id="PF15915"/>
    </source>
</evidence>
<protein>
    <submittedName>
        <fullName evidence="5">Bacterio-opsin activator</fullName>
    </submittedName>
</protein>
<evidence type="ECO:0000313" key="5">
    <source>
        <dbReference type="EMBL" id="QCD65921.1"/>
    </source>
</evidence>
<evidence type="ECO:0000256" key="1">
    <source>
        <dbReference type="ARBA" id="ARBA00023015"/>
    </source>
</evidence>
<dbReference type="InterPro" id="IPR031803">
    <property type="entry name" value="BAT_GAF/HTH-assoc"/>
</dbReference>
<dbReference type="RefSeq" id="WP_015762303.1">
    <property type="nucleotide sequence ID" value="NZ_CP039375.1"/>
</dbReference>
<gene>
    <name evidence="5" type="ORF">E5139_09840</name>
</gene>
<dbReference type="KEGG" id="halz:E5139_09840"/>
<dbReference type="InterPro" id="IPR007050">
    <property type="entry name" value="HTH_bacterioopsin"/>
</dbReference>
<proteinExistence type="predicted"/>
<evidence type="ECO:0000256" key="2">
    <source>
        <dbReference type="ARBA" id="ARBA00023163"/>
    </source>
</evidence>
<dbReference type="GeneID" id="42179238"/>
<dbReference type="Pfam" id="PF15915">
    <property type="entry name" value="BAT"/>
    <property type="match status" value="1"/>
</dbReference>
<feature type="domain" description="HTH bat-type" evidence="3">
    <location>
        <begin position="169"/>
        <end position="214"/>
    </location>
</feature>
<dbReference type="OMA" id="DSEECIH"/>